<keyword evidence="1" id="KW-0808">Transferase</keyword>
<dbReference type="PANTHER" id="PTHR34069">
    <property type="entry name" value="3-OXOACYL-[ACYL-CARRIER-PROTEIN] SYNTHASE 3"/>
    <property type="match status" value="1"/>
</dbReference>
<evidence type="ECO:0000313" key="6">
    <source>
        <dbReference type="Proteomes" id="UP000005801"/>
    </source>
</evidence>
<protein>
    <submittedName>
        <fullName evidence="5">3-oxoacyl-(Acyl carrier protein) synthase</fullName>
    </submittedName>
</protein>
<dbReference type="STRING" id="391625.PPSIR1_13640"/>
<keyword evidence="2" id="KW-0012">Acyltransferase</keyword>
<dbReference type="GO" id="GO:0044550">
    <property type="term" value="P:secondary metabolite biosynthetic process"/>
    <property type="evidence" value="ECO:0007669"/>
    <property type="project" value="TreeGrafter"/>
</dbReference>
<comment type="caution">
    <text evidence="5">The sequence shown here is derived from an EMBL/GenBank/DDBJ whole genome shotgun (WGS) entry which is preliminary data.</text>
</comment>
<evidence type="ECO:0000256" key="2">
    <source>
        <dbReference type="ARBA" id="ARBA00023315"/>
    </source>
</evidence>
<feature type="domain" description="Beta-ketoacyl-[acyl-carrier-protein] synthase III C-terminal" evidence="3">
    <location>
        <begin position="271"/>
        <end position="360"/>
    </location>
</feature>
<dbReference type="Pfam" id="PF08545">
    <property type="entry name" value="ACP_syn_III"/>
    <property type="match status" value="1"/>
</dbReference>
<keyword evidence="6" id="KW-1185">Reference proteome</keyword>
<dbReference type="InterPro" id="IPR016039">
    <property type="entry name" value="Thiolase-like"/>
</dbReference>
<dbReference type="Gene3D" id="3.40.47.10">
    <property type="match status" value="2"/>
</dbReference>
<dbReference type="Proteomes" id="UP000005801">
    <property type="component" value="Unassembled WGS sequence"/>
</dbReference>
<dbReference type="eggNOG" id="COG0332">
    <property type="taxonomic scope" value="Bacteria"/>
</dbReference>
<dbReference type="AlphaFoldDB" id="A6GF28"/>
<dbReference type="PANTHER" id="PTHR34069:SF2">
    <property type="entry name" value="BETA-KETOACYL-[ACYL-CARRIER-PROTEIN] SYNTHASE III"/>
    <property type="match status" value="1"/>
</dbReference>
<dbReference type="Pfam" id="PF08541">
    <property type="entry name" value="ACP_syn_III_C"/>
    <property type="match status" value="1"/>
</dbReference>
<gene>
    <name evidence="5" type="ORF">PPSIR1_13640</name>
</gene>
<evidence type="ECO:0000313" key="5">
    <source>
        <dbReference type="EMBL" id="EDM75555.1"/>
    </source>
</evidence>
<dbReference type="InterPro" id="IPR013751">
    <property type="entry name" value="ACP_syn_III_N"/>
</dbReference>
<sequence length="437" mass="46942">MDIGVLSVAFAVPEQRRRNDYWLEHHPELVAHAEQQALAKVWKRREAATPNTFDRAMEPYLADPFRGAVERRILADGQLGSQLEVEAGRRALDAARFTASEVDLLLVSSFLPDNYGPGNAAYVVRDLGLRCPGINVESACSSTLVSMNMAIGLIEAGRYRNALIVASCSYSRMAPPEDTLSWFLGDGAGALLVGPMPGGAAQSQPQAEAKPLGFLAEHTIHTAQTCGTFRLDMVVDPELGPVPRMRASKDTARIINEIGEPAMRECCDGALEKAGLSIDEVDCLVVNTPTAWYADFAADVLGVPRTKTISTYERFANTGTALLPMNLHAAAAAGKLRPGDVVLMYAVGSVSTASATVMRWGEAALWRGFTQGGGGTLFPPEPSTHVGHCAERPFDLLWIDPVVRRAQPEHAGGRVHRLLRRRAGGPRGGPPPFGSPT</sequence>
<evidence type="ECO:0000259" key="4">
    <source>
        <dbReference type="Pfam" id="PF08545"/>
    </source>
</evidence>
<proteinExistence type="predicted"/>
<dbReference type="RefSeq" id="WP_006975318.1">
    <property type="nucleotide sequence ID" value="NZ_ABCS01000088.1"/>
</dbReference>
<evidence type="ECO:0000256" key="1">
    <source>
        <dbReference type="ARBA" id="ARBA00022679"/>
    </source>
</evidence>
<reference evidence="5 6" key="1">
    <citation type="submission" date="2007-06" db="EMBL/GenBank/DDBJ databases">
        <authorList>
            <person name="Shimkets L."/>
            <person name="Ferriera S."/>
            <person name="Johnson J."/>
            <person name="Kravitz S."/>
            <person name="Beeson K."/>
            <person name="Sutton G."/>
            <person name="Rogers Y.-H."/>
            <person name="Friedman R."/>
            <person name="Frazier M."/>
            <person name="Venter J.C."/>
        </authorList>
    </citation>
    <scope>NUCLEOTIDE SEQUENCE [LARGE SCALE GENOMIC DNA]</scope>
    <source>
        <strain evidence="5 6">SIR-1</strain>
    </source>
</reference>
<organism evidence="5 6">
    <name type="scientific">Plesiocystis pacifica SIR-1</name>
    <dbReference type="NCBI Taxonomy" id="391625"/>
    <lineage>
        <taxon>Bacteria</taxon>
        <taxon>Pseudomonadati</taxon>
        <taxon>Myxococcota</taxon>
        <taxon>Polyangia</taxon>
        <taxon>Nannocystales</taxon>
        <taxon>Nannocystaceae</taxon>
        <taxon>Plesiocystis</taxon>
    </lineage>
</organism>
<dbReference type="SUPFAM" id="SSF53901">
    <property type="entry name" value="Thiolase-like"/>
    <property type="match status" value="1"/>
</dbReference>
<accession>A6GF28</accession>
<dbReference type="GO" id="GO:0004315">
    <property type="term" value="F:3-oxoacyl-[acyl-carrier-protein] synthase activity"/>
    <property type="evidence" value="ECO:0007669"/>
    <property type="project" value="InterPro"/>
</dbReference>
<dbReference type="EMBL" id="ABCS01000088">
    <property type="protein sequence ID" value="EDM75555.1"/>
    <property type="molecule type" value="Genomic_DNA"/>
</dbReference>
<name>A6GF28_9BACT</name>
<dbReference type="GO" id="GO:0006633">
    <property type="term" value="P:fatty acid biosynthetic process"/>
    <property type="evidence" value="ECO:0007669"/>
    <property type="project" value="InterPro"/>
</dbReference>
<dbReference type="InterPro" id="IPR013747">
    <property type="entry name" value="ACP_syn_III_C"/>
</dbReference>
<evidence type="ECO:0000259" key="3">
    <source>
        <dbReference type="Pfam" id="PF08541"/>
    </source>
</evidence>
<feature type="domain" description="Beta-ketoacyl-[acyl-carrier-protein] synthase III N-terminal" evidence="4">
    <location>
        <begin position="136"/>
        <end position="196"/>
    </location>
</feature>
<dbReference type="OrthoDB" id="6439746at2"/>